<proteinExistence type="predicted"/>
<dbReference type="EMBL" id="HE573019">
    <property type="protein sequence ID" value="CCC46898.1"/>
    <property type="molecule type" value="Genomic_DNA"/>
</dbReference>
<protein>
    <submittedName>
        <fullName evidence="1">Uncharacterized protein</fullName>
    </submittedName>
</protein>
<dbReference type="VEuPathDB" id="TriTrypDB:TvY486_0300900"/>
<organism evidence="1">
    <name type="scientific">Trypanosoma vivax (strain Y486)</name>
    <dbReference type="NCBI Taxonomy" id="1055687"/>
    <lineage>
        <taxon>Eukaryota</taxon>
        <taxon>Discoba</taxon>
        <taxon>Euglenozoa</taxon>
        <taxon>Kinetoplastea</taxon>
        <taxon>Metakinetoplastina</taxon>
        <taxon>Trypanosomatida</taxon>
        <taxon>Trypanosomatidae</taxon>
        <taxon>Trypanosoma</taxon>
        <taxon>Duttonella</taxon>
    </lineage>
</organism>
<sequence>MTRRGTSPRVSRFLAPAPDVAVARGNETQFRKAAKSSACRLTTGAQCFQCPLNPPRSRLAVIQCLHYDDRGYNNQRQCLCAETELLPLGRFIPHKNFCVSCAMITPQTFHTPSHPLLIVLITA</sequence>
<dbReference type="AlphaFoldDB" id="G0TSH1"/>
<gene>
    <name evidence="1" type="ORF">TVY486_0300900</name>
</gene>
<evidence type="ECO:0000313" key="1">
    <source>
        <dbReference type="EMBL" id="CCC46898.1"/>
    </source>
</evidence>
<name>G0TSH1_TRYVY</name>
<reference evidence="1" key="1">
    <citation type="journal article" date="2012" name="Proc. Natl. Acad. Sci. U.S.A.">
        <title>Antigenic diversity is generated by distinct evolutionary mechanisms in African trypanosome species.</title>
        <authorList>
            <person name="Jackson A.P."/>
            <person name="Berry A."/>
            <person name="Aslett M."/>
            <person name="Allison H.C."/>
            <person name="Burton P."/>
            <person name="Vavrova-Anderson J."/>
            <person name="Brown R."/>
            <person name="Browne H."/>
            <person name="Corton N."/>
            <person name="Hauser H."/>
            <person name="Gamble J."/>
            <person name="Gilderthorp R."/>
            <person name="Marcello L."/>
            <person name="McQuillan J."/>
            <person name="Otto T.D."/>
            <person name="Quail M.A."/>
            <person name="Sanders M.J."/>
            <person name="van Tonder A."/>
            <person name="Ginger M.L."/>
            <person name="Field M.C."/>
            <person name="Barry J.D."/>
            <person name="Hertz-Fowler C."/>
            <person name="Berriman M."/>
        </authorList>
    </citation>
    <scope>NUCLEOTIDE SEQUENCE</scope>
    <source>
        <strain evidence="1">Y486</strain>
    </source>
</reference>
<accession>G0TSH1</accession>